<dbReference type="CDD" id="cd17536">
    <property type="entry name" value="REC_YesN-like"/>
    <property type="match status" value="1"/>
</dbReference>
<evidence type="ECO:0000256" key="8">
    <source>
        <dbReference type="PROSITE-ProRule" id="PRU00169"/>
    </source>
</evidence>
<proteinExistence type="predicted"/>
<organism evidence="11 12">
    <name type="scientific">Paenibacillus spongiae</name>
    <dbReference type="NCBI Taxonomy" id="2909671"/>
    <lineage>
        <taxon>Bacteria</taxon>
        <taxon>Bacillati</taxon>
        <taxon>Bacillota</taxon>
        <taxon>Bacilli</taxon>
        <taxon>Bacillales</taxon>
        <taxon>Paenibacillaceae</taxon>
        <taxon>Paenibacillus</taxon>
    </lineage>
</organism>
<dbReference type="InterPro" id="IPR018062">
    <property type="entry name" value="HTH_AraC-typ_CS"/>
</dbReference>
<dbReference type="PANTHER" id="PTHR42713:SF3">
    <property type="entry name" value="TRANSCRIPTIONAL REGULATORY PROTEIN HPTR"/>
    <property type="match status" value="1"/>
</dbReference>
<dbReference type="SMART" id="SM00342">
    <property type="entry name" value="HTH_ARAC"/>
    <property type="match status" value="1"/>
</dbReference>
<dbReference type="SUPFAM" id="SSF46689">
    <property type="entry name" value="Homeodomain-like"/>
    <property type="match status" value="2"/>
</dbReference>
<dbReference type="PRINTS" id="PR00032">
    <property type="entry name" value="HTHARAC"/>
</dbReference>
<keyword evidence="2" id="KW-0963">Cytoplasm</keyword>
<dbReference type="InterPro" id="IPR020449">
    <property type="entry name" value="Tscrpt_reg_AraC-type_HTH"/>
</dbReference>
<name>A0ABY5SA78_9BACL</name>
<dbReference type="Gene3D" id="1.10.10.60">
    <property type="entry name" value="Homeodomain-like"/>
    <property type="match status" value="2"/>
</dbReference>
<feature type="domain" description="HTH araC/xylS-type" evidence="9">
    <location>
        <begin position="248"/>
        <end position="347"/>
    </location>
</feature>
<dbReference type="InterPro" id="IPR018060">
    <property type="entry name" value="HTH_AraC"/>
</dbReference>
<keyword evidence="6" id="KW-0238">DNA-binding</keyword>
<evidence type="ECO:0000256" key="1">
    <source>
        <dbReference type="ARBA" id="ARBA00004496"/>
    </source>
</evidence>
<evidence type="ECO:0000313" key="11">
    <source>
        <dbReference type="EMBL" id="UVI29727.1"/>
    </source>
</evidence>
<dbReference type="SUPFAM" id="SSF52172">
    <property type="entry name" value="CheY-like"/>
    <property type="match status" value="1"/>
</dbReference>
<dbReference type="PANTHER" id="PTHR42713">
    <property type="entry name" value="HISTIDINE KINASE-RELATED"/>
    <property type="match status" value="1"/>
</dbReference>
<keyword evidence="12" id="KW-1185">Reference proteome</keyword>
<dbReference type="Pfam" id="PF00072">
    <property type="entry name" value="Response_reg"/>
    <property type="match status" value="1"/>
</dbReference>
<evidence type="ECO:0000256" key="4">
    <source>
        <dbReference type="ARBA" id="ARBA00023012"/>
    </source>
</evidence>
<feature type="domain" description="Response regulatory" evidence="10">
    <location>
        <begin position="3"/>
        <end position="120"/>
    </location>
</feature>
<dbReference type="SMART" id="SM00448">
    <property type="entry name" value="REC"/>
    <property type="match status" value="1"/>
</dbReference>
<comment type="subcellular location">
    <subcellularLocation>
        <location evidence="1">Cytoplasm</location>
    </subcellularLocation>
</comment>
<reference evidence="11" key="1">
    <citation type="submission" date="2022-01" db="EMBL/GenBank/DDBJ databases">
        <title>Paenibacillus spongiae sp. nov., isolated from marine sponge.</title>
        <authorList>
            <person name="Li Z."/>
            <person name="Zhang M."/>
        </authorList>
    </citation>
    <scope>NUCLEOTIDE SEQUENCE</scope>
    <source>
        <strain evidence="11">PHS-Z3</strain>
    </source>
</reference>
<evidence type="ECO:0000259" key="9">
    <source>
        <dbReference type="PROSITE" id="PS01124"/>
    </source>
</evidence>
<keyword evidence="7" id="KW-0804">Transcription</keyword>
<dbReference type="Proteomes" id="UP001057877">
    <property type="component" value="Chromosome"/>
</dbReference>
<dbReference type="PROSITE" id="PS50110">
    <property type="entry name" value="RESPONSE_REGULATORY"/>
    <property type="match status" value="1"/>
</dbReference>
<keyword evidence="3 8" id="KW-0597">Phosphoprotein</keyword>
<protein>
    <submittedName>
        <fullName evidence="11">Response regulator</fullName>
    </submittedName>
</protein>
<evidence type="ECO:0000256" key="2">
    <source>
        <dbReference type="ARBA" id="ARBA00022490"/>
    </source>
</evidence>
<dbReference type="Gene3D" id="3.40.50.2300">
    <property type="match status" value="1"/>
</dbReference>
<evidence type="ECO:0000256" key="7">
    <source>
        <dbReference type="ARBA" id="ARBA00023163"/>
    </source>
</evidence>
<dbReference type="InterPro" id="IPR009057">
    <property type="entry name" value="Homeodomain-like_sf"/>
</dbReference>
<dbReference type="PROSITE" id="PS01124">
    <property type="entry name" value="HTH_ARAC_FAMILY_2"/>
    <property type="match status" value="1"/>
</dbReference>
<keyword evidence="5" id="KW-0805">Transcription regulation</keyword>
<dbReference type="EMBL" id="CP091430">
    <property type="protein sequence ID" value="UVI29727.1"/>
    <property type="molecule type" value="Genomic_DNA"/>
</dbReference>
<keyword evidence="4" id="KW-0902">Two-component regulatory system</keyword>
<dbReference type="InterPro" id="IPR051552">
    <property type="entry name" value="HptR"/>
</dbReference>
<dbReference type="RefSeq" id="WP_258385814.1">
    <property type="nucleotide sequence ID" value="NZ_CP091430.1"/>
</dbReference>
<evidence type="ECO:0000256" key="3">
    <source>
        <dbReference type="ARBA" id="ARBA00022553"/>
    </source>
</evidence>
<dbReference type="InterPro" id="IPR011006">
    <property type="entry name" value="CheY-like_superfamily"/>
</dbReference>
<evidence type="ECO:0000259" key="10">
    <source>
        <dbReference type="PROSITE" id="PS50110"/>
    </source>
</evidence>
<dbReference type="Pfam" id="PF12833">
    <property type="entry name" value="HTH_18"/>
    <property type="match status" value="1"/>
</dbReference>
<dbReference type="PROSITE" id="PS00041">
    <property type="entry name" value="HTH_ARAC_FAMILY_1"/>
    <property type="match status" value="1"/>
</dbReference>
<accession>A0ABY5SA78</accession>
<feature type="modified residue" description="4-aspartylphosphate" evidence="8">
    <location>
        <position position="55"/>
    </location>
</feature>
<gene>
    <name evidence="11" type="ORF">L1F29_30700</name>
</gene>
<evidence type="ECO:0000256" key="5">
    <source>
        <dbReference type="ARBA" id="ARBA00023015"/>
    </source>
</evidence>
<dbReference type="InterPro" id="IPR001789">
    <property type="entry name" value="Sig_transdc_resp-reg_receiver"/>
</dbReference>
<sequence length="353" mass="40962">MFTIITVDDEKMIKRSLRVMIEAANPDFQIAGEAKNGQEALELIHADPPHLLITDICMPVMDGLELIAEVKRAYSDMEIIVISGYSEFNYAQQAIRYNVTDYLLKPIHPDEFKQLLQRIYERHINNEQRQTDRREQMWKLVDNGDQIVSAIWTLQESSLRGKLESMGAELMQQGVEAGLVREIYRDLLEYVSRQLEERSGRPFPLSCACERSPSQPPEEWHKQFHDECMSMFSETAQLRNWGHSRQMKKTIDYIDGNFSNSELSLLNAAEHARMSPAYFSRVFKEETGTNFMKYLTALRIGHAKELLVRPEHKVGDVAMLVGYTNYHHFAKAFKKFTGITPTEFRRVEEDMGR</sequence>
<evidence type="ECO:0000256" key="6">
    <source>
        <dbReference type="ARBA" id="ARBA00023125"/>
    </source>
</evidence>
<evidence type="ECO:0000313" key="12">
    <source>
        <dbReference type="Proteomes" id="UP001057877"/>
    </source>
</evidence>